<dbReference type="OrthoDB" id="2082007at2"/>
<feature type="region of interest" description="Disordered" evidence="2">
    <location>
        <begin position="411"/>
        <end position="450"/>
    </location>
</feature>
<organism evidence="5 6">
    <name type="scientific">Novibacillus thermophilus</name>
    <dbReference type="NCBI Taxonomy" id="1471761"/>
    <lineage>
        <taxon>Bacteria</taxon>
        <taxon>Bacillati</taxon>
        <taxon>Bacillota</taxon>
        <taxon>Bacilli</taxon>
        <taxon>Bacillales</taxon>
        <taxon>Thermoactinomycetaceae</taxon>
        <taxon>Novibacillus</taxon>
    </lineage>
</organism>
<dbReference type="KEGG" id="ntr:B0W44_03000"/>
<sequence length="468" mass="54297">MNQTWRELSPNDSWSVVTERPLETAAVGVLVHLYQPIIGTDSVSLYMTLCVQGGAYAGSQSPPCTHRFLMNLLSLPLDQVLEARRRLEGVGLLKTYERREELGRSFQYEVIPPLEPRAFFQTDVLSITLMNRLGKERFRQVRERFCPERIRERDGFENVTKKFNDVFTSITASELTVRDESEYQPLLAELETASASEAERGPSFDGDELDWDFLKAQASPVGSIDHLTEEDRDQIRQWAFFYQLDVVALGKALQNPVLYDERNELQLEELHSYIKQEYRYRHGHPPDIRQVNAQRRTPSGRETEGDPSESVEEKHRRWLAKLSPLELLERYQRGGKVPEADVQLVEELVETYGLPFAVVNVLIEYVLLTNDYKLPRSLVEKMAGHWKRANVQTVEEAQELALKQLYRRERPKSTEIKNQKRRTAQRQNRAKSDGAKKPPVESEESRRKRQVRFEQLLGKLQQARSRGE</sequence>
<evidence type="ECO:0000313" key="5">
    <source>
        <dbReference type="EMBL" id="AQS54892.1"/>
    </source>
</evidence>
<evidence type="ECO:0000313" key="6">
    <source>
        <dbReference type="Proteomes" id="UP000188603"/>
    </source>
</evidence>
<evidence type="ECO:0000259" key="3">
    <source>
        <dbReference type="Pfam" id="PF07261"/>
    </source>
</evidence>
<evidence type="ECO:0000259" key="4">
    <source>
        <dbReference type="Pfam" id="PF25888"/>
    </source>
</evidence>
<evidence type="ECO:0000256" key="2">
    <source>
        <dbReference type="SAM" id="MobiDB-lite"/>
    </source>
</evidence>
<dbReference type="Pfam" id="PF25888">
    <property type="entry name" value="WHD_DnaB"/>
    <property type="match status" value="1"/>
</dbReference>
<dbReference type="Gene3D" id="1.10.10.630">
    <property type="entry name" value="DnaD domain-like"/>
    <property type="match status" value="1"/>
</dbReference>
<dbReference type="Pfam" id="PF07261">
    <property type="entry name" value="DnaB_2"/>
    <property type="match status" value="1"/>
</dbReference>
<feature type="region of interest" description="Disordered" evidence="2">
    <location>
        <begin position="284"/>
        <end position="314"/>
    </location>
</feature>
<dbReference type="EMBL" id="CP019699">
    <property type="protein sequence ID" value="AQS54892.1"/>
    <property type="molecule type" value="Genomic_DNA"/>
</dbReference>
<dbReference type="InterPro" id="IPR006343">
    <property type="entry name" value="DnaB/C_C"/>
</dbReference>
<dbReference type="InterPro" id="IPR034829">
    <property type="entry name" value="DnaD-like_sf"/>
</dbReference>
<evidence type="ECO:0000256" key="1">
    <source>
        <dbReference type="ARBA" id="ARBA00093462"/>
    </source>
</evidence>
<dbReference type="InterPro" id="IPR058660">
    <property type="entry name" value="WHD_DnaB"/>
</dbReference>
<proteinExistence type="inferred from homology"/>
<name>A0A1U9K4D3_9BACL</name>
<dbReference type="Proteomes" id="UP000188603">
    <property type="component" value="Chromosome"/>
</dbReference>
<dbReference type="AlphaFoldDB" id="A0A1U9K4D3"/>
<protein>
    <submittedName>
        <fullName evidence="5">Uncharacterized protein</fullName>
    </submittedName>
</protein>
<gene>
    <name evidence="5" type="ORF">B0W44_03000</name>
</gene>
<dbReference type="RefSeq" id="WP_077718708.1">
    <property type="nucleotide sequence ID" value="NZ_CP019699.1"/>
</dbReference>
<feature type="domain" description="Replicative helicase loading/DNA remodeling protein DnaB N-terminal winged helix" evidence="4">
    <location>
        <begin position="9"/>
        <end position="173"/>
    </location>
</feature>
<feature type="compositionally biased region" description="Basic and acidic residues" evidence="2">
    <location>
        <begin position="430"/>
        <end position="446"/>
    </location>
</feature>
<feature type="domain" description="DnaB/C C-terminal" evidence="3">
    <location>
        <begin position="326"/>
        <end position="399"/>
    </location>
</feature>
<reference evidence="5 6" key="1">
    <citation type="journal article" date="2015" name="Int. J. Syst. Evol. Microbiol.">
        <title>Novibacillus thermophilus gen. nov., sp. nov., a Gram-staining-negative and moderately thermophilic member of the family Thermoactinomycetaceae.</title>
        <authorList>
            <person name="Yang G."/>
            <person name="Chen J."/>
            <person name="Zhou S."/>
        </authorList>
    </citation>
    <scope>NUCLEOTIDE SEQUENCE [LARGE SCALE GENOMIC DNA]</scope>
    <source>
        <strain evidence="5 6">SG-1</strain>
    </source>
</reference>
<comment type="similarity">
    <text evidence="1">Belongs to the DnaB/DnaD family.</text>
</comment>
<dbReference type="STRING" id="1471761.B0W44_03000"/>
<keyword evidence="6" id="KW-1185">Reference proteome</keyword>
<accession>A0A1U9K4D3</accession>